<proteinExistence type="predicted"/>
<dbReference type="AlphaFoldDB" id="A0A4Q7ZBZ4"/>
<evidence type="ECO:0000313" key="2">
    <source>
        <dbReference type="Proteomes" id="UP000292423"/>
    </source>
</evidence>
<organism evidence="1 2">
    <name type="scientific">Fluviicoccus keumensis</name>
    <dbReference type="NCBI Taxonomy" id="1435465"/>
    <lineage>
        <taxon>Bacteria</taxon>
        <taxon>Pseudomonadati</taxon>
        <taxon>Pseudomonadota</taxon>
        <taxon>Gammaproteobacteria</taxon>
        <taxon>Moraxellales</taxon>
        <taxon>Moraxellaceae</taxon>
        <taxon>Fluviicoccus</taxon>
    </lineage>
</organism>
<gene>
    <name evidence="1" type="ORF">EV700_0170</name>
</gene>
<evidence type="ECO:0000313" key="1">
    <source>
        <dbReference type="EMBL" id="RZU48138.1"/>
    </source>
</evidence>
<dbReference type="RefSeq" id="WP_130410479.1">
    <property type="nucleotide sequence ID" value="NZ_SHKX01000004.1"/>
</dbReference>
<reference evidence="1 2" key="1">
    <citation type="submission" date="2019-02" db="EMBL/GenBank/DDBJ databases">
        <title>Genomic Encyclopedia of Type Strains, Phase IV (KMG-IV): sequencing the most valuable type-strain genomes for metagenomic binning, comparative biology and taxonomic classification.</title>
        <authorList>
            <person name="Goeker M."/>
        </authorList>
    </citation>
    <scope>NUCLEOTIDE SEQUENCE [LARGE SCALE GENOMIC DNA]</scope>
    <source>
        <strain evidence="1 2">DSM 105135</strain>
    </source>
</reference>
<name>A0A4Q7ZBZ4_9GAMM</name>
<accession>A0A4Q7ZBZ4</accession>
<dbReference type="Proteomes" id="UP000292423">
    <property type="component" value="Unassembled WGS sequence"/>
</dbReference>
<protein>
    <submittedName>
        <fullName evidence="1">Uncharacterized protein</fullName>
    </submittedName>
</protein>
<comment type="caution">
    <text evidence="1">The sequence shown here is derived from an EMBL/GenBank/DDBJ whole genome shotgun (WGS) entry which is preliminary data.</text>
</comment>
<keyword evidence="2" id="KW-1185">Reference proteome</keyword>
<sequence length="374" mass="42571">MGESLVRVWDAAVHGVVSGPFTNMVHQSWELSEVSCQPSRKLLSFGKKMAAKAAKNPELFGAYETLEEEFIRQNCAAGSLDLPPESWEEVLEFVVETADKCGVAVCIEDRWFGFVPGTGVVPEQWAEDWPQFKADLRKKALLNAGEPTTVTKFWKLWLSEFTDLFARHGYLPDEDPKFHVIKQDATYQGFVWTRKIGEIQISFRIYMFKELGKFELLPELYIFHPEISRVYYKFFQKRVSPDDAFKVGYYGLPLIFGDDMEVIAGMKGWPPSQQAGEVIRILDEKILPPVNALDNLITLDEFFNNGVTASSRSISETKSVALCAILARLVGRPDFEAVIDRLDKNKREVGAFWLGDLRFNDFAAYLRNEVKPIV</sequence>
<dbReference type="EMBL" id="SHKX01000004">
    <property type="protein sequence ID" value="RZU48138.1"/>
    <property type="molecule type" value="Genomic_DNA"/>
</dbReference>